<evidence type="ECO:0000313" key="1">
    <source>
        <dbReference type="EMBL" id="EJP64890.1"/>
    </source>
</evidence>
<dbReference type="GeneID" id="19889077"/>
<sequence length="109" mass="12092">MSMLQQRAGISSFWLPGRHGKGDKKKEVIGRMYHPVLLTLIGKLKATADIADPEITPPTVFAQAILSLLPLQTSGGRRETAPIHLMFHLKMVRQRFIMVSLAYRGPGLS</sequence>
<dbReference type="InParanoid" id="J4W387"/>
<proteinExistence type="predicted"/>
<organism evidence="1 2">
    <name type="scientific">Beauveria bassiana (strain ARSEF 2860)</name>
    <name type="common">White muscardine disease fungus</name>
    <name type="synonym">Tritirachium shiotae</name>
    <dbReference type="NCBI Taxonomy" id="655819"/>
    <lineage>
        <taxon>Eukaryota</taxon>
        <taxon>Fungi</taxon>
        <taxon>Dikarya</taxon>
        <taxon>Ascomycota</taxon>
        <taxon>Pezizomycotina</taxon>
        <taxon>Sordariomycetes</taxon>
        <taxon>Hypocreomycetidae</taxon>
        <taxon>Hypocreales</taxon>
        <taxon>Cordycipitaceae</taxon>
        <taxon>Beauveria</taxon>
    </lineage>
</organism>
<evidence type="ECO:0000313" key="2">
    <source>
        <dbReference type="Proteomes" id="UP000002762"/>
    </source>
</evidence>
<dbReference type="HOGENOM" id="CLU_2183470_0_0_1"/>
<dbReference type="EMBL" id="JH725166">
    <property type="protein sequence ID" value="EJP64890.1"/>
    <property type="molecule type" value="Genomic_DNA"/>
</dbReference>
<reference evidence="1 2" key="1">
    <citation type="journal article" date="2012" name="Sci. Rep.">
        <title>Genomic perspectives on the evolution of fungal entomopathogenicity in Beauveria bassiana.</title>
        <authorList>
            <person name="Xiao G."/>
            <person name="Ying S.H."/>
            <person name="Zheng P."/>
            <person name="Wang Z.L."/>
            <person name="Zhang S."/>
            <person name="Xie X.Q."/>
            <person name="Shang Y."/>
            <person name="St Leger R.J."/>
            <person name="Zhao G.P."/>
            <person name="Wang C."/>
            <person name="Feng M.G."/>
        </authorList>
    </citation>
    <scope>NUCLEOTIDE SEQUENCE [LARGE SCALE GENOMIC DNA]</scope>
    <source>
        <strain evidence="1 2">ARSEF 2860</strain>
    </source>
</reference>
<gene>
    <name evidence="1" type="ORF">BBA_06065</name>
</gene>
<dbReference type="RefSeq" id="XP_008599384.1">
    <property type="nucleotide sequence ID" value="XM_008601162.1"/>
</dbReference>
<name>J4W387_BEAB2</name>
<accession>J4W387</accession>
<dbReference type="AlphaFoldDB" id="J4W387"/>
<protein>
    <submittedName>
        <fullName evidence="1">Uncharacterized protein</fullName>
    </submittedName>
</protein>
<keyword evidence="2" id="KW-1185">Reference proteome</keyword>
<dbReference type="Proteomes" id="UP000002762">
    <property type="component" value="Unassembled WGS sequence"/>
</dbReference>